<name>A0A061QU24_9CHLO</name>
<sequence length="88" mass="9712">MDLVLALGIPCFLHGFPRLYSLRTAFHDHSPQFPVASSSFCPNLQGRQGAEGKKGKNERDPEDGRGSEGRVTRFGKELGEARKDEGRP</sequence>
<feature type="compositionally biased region" description="Basic and acidic residues" evidence="1">
    <location>
        <begin position="50"/>
        <end position="88"/>
    </location>
</feature>
<proteinExistence type="predicted"/>
<evidence type="ECO:0000313" key="2">
    <source>
        <dbReference type="EMBL" id="JAC61851.1"/>
    </source>
</evidence>
<feature type="region of interest" description="Disordered" evidence="1">
    <location>
        <begin position="37"/>
        <end position="88"/>
    </location>
</feature>
<gene>
    <name evidence="2" type="ORF">TSPGSL018_25005</name>
</gene>
<evidence type="ECO:0000256" key="1">
    <source>
        <dbReference type="SAM" id="MobiDB-lite"/>
    </source>
</evidence>
<feature type="compositionally biased region" description="Polar residues" evidence="1">
    <location>
        <begin position="37"/>
        <end position="46"/>
    </location>
</feature>
<dbReference type="AlphaFoldDB" id="A0A061QU24"/>
<reference evidence="2" key="1">
    <citation type="submission" date="2014-05" db="EMBL/GenBank/DDBJ databases">
        <title>The transcriptome of the halophilic microalga Tetraselmis sp. GSL018 isolated from the Great Salt Lake, Utah.</title>
        <authorList>
            <person name="Jinkerson R.E."/>
            <person name="D'Adamo S."/>
            <person name="Posewitz M.C."/>
        </authorList>
    </citation>
    <scope>NUCLEOTIDE SEQUENCE</scope>
    <source>
        <strain evidence="2">GSL018</strain>
    </source>
</reference>
<accession>A0A061QU24</accession>
<organism evidence="2">
    <name type="scientific">Tetraselmis sp. GSL018</name>
    <dbReference type="NCBI Taxonomy" id="582737"/>
    <lineage>
        <taxon>Eukaryota</taxon>
        <taxon>Viridiplantae</taxon>
        <taxon>Chlorophyta</taxon>
        <taxon>core chlorophytes</taxon>
        <taxon>Chlorodendrophyceae</taxon>
        <taxon>Chlorodendrales</taxon>
        <taxon>Chlorodendraceae</taxon>
        <taxon>Tetraselmis</taxon>
    </lineage>
</organism>
<dbReference type="EMBL" id="GBEZ01025208">
    <property type="protein sequence ID" value="JAC61851.1"/>
    <property type="molecule type" value="Transcribed_RNA"/>
</dbReference>
<feature type="non-terminal residue" evidence="2">
    <location>
        <position position="88"/>
    </location>
</feature>
<protein>
    <submittedName>
        <fullName evidence="2">Uncharacterized protein</fullName>
    </submittedName>
</protein>